<keyword evidence="4" id="KW-1185">Reference proteome</keyword>
<dbReference type="KEGG" id="cza:CYCME_1450"/>
<dbReference type="GO" id="GO:0016757">
    <property type="term" value="F:glycosyltransferase activity"/>
    <property type="evidence" value="ECO:0007669"/>
    <property type="project" value="InterPro"/>
</dbReference>
<feature type="domain" description="Glycosyl transferase family 1" evidence="1">
    <location>
        <begin position="222"/>
        <end position="373"/>
    </location>
</feature>
<keyword evidence="3" id="KW-0808">Transferase</keyword>
<dbReference type="HOGENOM" id="CLU_605171_0_0_6"/>
<feature type="domain" description="Glycosyltransferase subfamily 4-like N-terminal" evidence="2">
    <location>
        <begin position="16"/>
        <end position="208"/>
    </location>
</feature>
<reference evidence="3 4" key="1">
    <citation type="submission" date="2013-05" db="EMBL/GenBank/DDBJ databases">
        <title>Between feast and famine: a lifestyle of most important marine PAH-degrading bacterium Cycloclasticus sp. 7ME.</title>
        <authorList>
            <person name="Yakimov M.M."/>
            <person name="Messina E."/>
            <person name="Genovese M."/>
            <person name="Denaro R."/>
            <person name="Crisafi F."/>
            <person name="Russo D."/>
            <person name="Cappello S."/>
            <person name="Santisi S."/>
            <person name="Smedile F."/>
            <person name="Golyshina O.V."/>
            <person name="Tran H."/>
            <person name="Pieper D.H."/>
            <person name="Golyshin P.N."/>
            <person name="Giuliano L."/>
        </authorList>
    </citation>
    <scope>NUCLEOTIDE SEQUENCE [LARGE SCALE GENOMIC DNA]</scope>
    <source>
        <strain evidence="3 4">78-ME</strain>
    </source>
</reference>
<dbReference type="Pfam" id="PF00534">
    <property type="entry name" value="Glycos_transf_1"/>
    <property type="match status" value="1"/>
</dbReference>
<evidence type="ECO:0000313" key="4">
    <source>
        <dbReference type="Proteomes" id="UP000015380"/>
    </source>
</evidence>
<accession>S5TXT5</accession>
<dbReference type="SUPFAM" id="SSF53756">
    <property type="entry name" value="UDP-Glycosyltransferase/glycogen phosphorylase"/>
    <property type="match status" value="1"/>
</dbReference>
<reference evidence="4" key="2">
    <citation type="journal article" date="2016" name="Environ. Microbiol. Rep.">
        <title>Analysis of defence systems and a conjugative IncP-1 plasmid in the marine polyaromatic hydrocarbons-degrading bacterium Cycloclasticus sp. 78-ME.</title>
        <authorList>
            <person name="Yakimov M.M."/>
            <person name="Crisafi F."/>
            <person name="Messina E."/>
            <person name="Smedile F."/>
            <person name="Lopatina A."/>
            <person name="Denaro R."/>
            <person name="Pieper D.H."/>
            <person name="Golyshin P.N."/>
            <person name="Giuliano L."/>
        </authorList>
    </citation>
    <scope>NUCLEOTIDE SEQUENCE [LARGE SCALE GENOMIC DNA]</scope>
    <source>
        <strain evidence="4">78-ME</strain>
    </source>
</reference>
<dbReference type="PANTHER" id="PTHR45947:SF13">
    <property type="entry name" value="TRANSFERASE"/>
    <property type="match status" value="1"/>
</dbReference>
<dbReference type="CDD" id="cd03801">
    <property type="entry name" value="GT4_PimA-like"/>
    <property type="match status" value="1"/>
</dbReference>
<dbReference type="AlphaFoldDB" id="S5TXT5"/>
<evidence type="ECO:0000259" key="1">
    <source>
        <dbReference type="Pfam" id="PF00534"/>
    </source>
</evidence>
<dbReference type="Proteomes" id="UP000015380">
    <property type="component" value="Chromosome"/>
</dbReference>
<dbReference type="InterPro" id="IPR028098">
    <property type="entry name" value="Glyco_trans_4-like_N"/>
</dbReference>
<gene>
    <name evidence="3" type="ORF">CYCME_1450</name>
</gene>
<sequence>MRFCMITTFYPPYHFGGDATYVRALARGLVAEGHEVEVIHCEDAYLIRGEAPSHSIDNEDGVVVHRLRSHFGILSPLISQQTGHPGLKKTELEKLLNNNFDVIHFHNISLMGGPAILKMSAAPVTLYTLHEHWLVCPTHILWKNKTMACDVPECINCCLKSGVPPQLWRYTSLLEKSIDNVDCLLSPSKFTAEQHKSISNGARIEVLPLFSYLDPKNTVDEVNHNRPQFLFVGRVTKSKGIIELLAFFAKLPEYDLLVVGAGELLAELKLEYARFSNISFVNQLPQQELVELYQQSMALIFPSLAPETFGLTIVEAFACGTPAIVRDAGASRELIDQTGAGFVYNNDEELKSSIVTLVENQKLRASLAQKSRESYEKYFTAKIHIENYLNIIKDIQLTHNTKAQCL</sequence>
<evidence type="ECO:0000259" key="2">
    <source>
        <dbReference type="Pfam" id="PF13439"/>
    </source>
</evidence>
<dbReference type="Pfam" id="PF13439">
    <property type="entry name" value="Glyco_transf_4"/>
    <property type="match status" value="1"/>
</dbReference>
<dbReference type="InterPro" id="IPR050194">
    <property type="entry name" value="Glycosyltransferase_grp1"/>
</dbReference>
<dbReference type="PATRIC" id="fig|1198232.3.peg.1436"/>
<dbReference type="PANTHER" id="PTHR45947">
    <property type="entry name" value="SULFOQUINOVOSYL TRANSFERASE SQD2"/>
    <property type="match status" value="1"/>
</dbReference>
<protein>
    <submittedName>
        <fullName evidence="3">Glycosyltransferase</fullName>
    </submittedName>
</protein>
<evidence type="ECO:0000313" key="3">
    <source>
        <dbReference type="EMBL" id="AGS39778.1"/>
    </source>
</evidence>
<dbReference type="eggNOG" id="COG0438">
    <property type="taxonomic scope" value="Bacteria"/>
</dbReference>
<dbReference type="InterPro" id="IPR001296">
    <property type="entry name" value="Glyco_trans_1"/>
</dbReference>
<dbReference type="EMBL" id="CP005996">
    <property type="protein sequence ID" value="AGS39778.1"/>
    <property type="molecule type" value="Genomic_DNA"/>
</dbReference>
<proteinExistence type="predicted"/>
<dbReference type="Gene3D" id="3.40.50.2000">
    <property type="entry name" value="Glycogen Phosphorylase B"/>
    <property type="match status" value="2"/>
</dbReference>
<name>S5TXT5_9GAMM</name>
<organism evidence="3 4">
    <name type="scientific">Cycloclasticus zancles 78-ME</name>
    <dbReference type="NCBI Taxonomy" id="1198232"/>
    <lineage>
        <taxon>Bacteria</taxon>
        <taxon>Pseudomonadati</taxon>
        <taxon>Pseudomonadota</taxon>
        <taxon>Gammaproteobacteria</taxon>
        <taxon>Thiotrichales</taxon>
        <taxon>Piscirickettsiaceae</taxon>
        <taxon>Cycloclasticus</taxon>
    </lineage>
</organism>